<keyword evidence="3" id="KW-1185">Reference proteome</keyword>
<reference evidence="2" key="3">
    <citation type="submission" date="2025-09" db="UniProtKB">
        <authorList>
            <consortium name="Ensembl"/>
        </authorList>
    </citation>
    <scope>IDENTIFICATION</scope>
</reference>
<evidence type="ECO:0000313" key="2">
    <source>
        <dbReference type="Ensembl" id="ENSDCDP00010001768.1"/>
    </source>
</evidence>
<dbReference type="PANTHER" id="PTHR15249:SF0">
    <property type="entry name" value="TRAF FAMILY MEMBER-ASSOCIATED NF-KAPPA-B ACTIVATOR"/>
    <property type="match status" value="1"/>
</dbReference>
<evidence type="ECO:0000256" key="1">
    <source>
        <dbReference type="SAM" id="MobiDB-lite"/>
    </source>
</evidence>
<accession>A0AAY3ZXD2</accession>
<feature type="region of interest" description="Disordered" evidence="1">
    <location>
        <begin position="60"/>
        <end position="81"/>
    </location>
</feature>
<dbReference type="GeneTree" id="ENSGT01020000230633"/>
<reference evidence="2 3" key="1">
    <citation type="submission" date="2020-06" db="EMBL/GenBank/DDBJ databases">
        <authorList>
            <consortium name="Wellcome Sanger Institute Data Sharing"/>
        </authorList>
    </citation>
    <scope>NUCLEOTIDE SEQUENCE [LARGE SCALE GENOMIC DNA]</scope>
</reference>
<dbReference type="PANTHER" id="PTHR15249">
    <property type="entry name" value="TRAF FAMILY MEMBER-ASSOCIATED NF-KAPPA-B ACTIVATOR"/>
    <property type="match status" value="1"/>
</dbReference>
<dbReference type="InterPro" id="IPR039669">
    <property type="entry name" value="TANK"/>
</dbReference>
<proteinExistence type="predicted"/>
<dbReference type="GO" id="GO:0043124">
    <property type="term" value="P:negative regulation of canonical NF-kappaB signal transduction"/>
    <property type="evidence" value="ECO:0007669"/>
    <property type="project" value="InterPro"/>
</dbReference>
<name>A0AAY3ZXD2_9TELE</name>
<protein>
    <submittedName>
        <fullName evidence="2">Uncharacterized protein</fullName>
    </submittedName>
</protein>
<sequence>MEEAYTALYQEFLRLRSLCLKQATMLQHLAETLRIQQGDFVTSDLLTRGMDQIQLNQPISSQAEKSEPPTPLNPADHNGTSTASNILEELRVVEQQGVAHSALRERKPWSSSSFLDSEWMSATGGRFMSSVTLQSQVCEFCQAVFPGHTTTKGEYLHHLTSHIT</sequence>
<evidence type="ECO:0000313" key="3">
    <source>
        <dbReference type="Proteomes" id="UP000694580"/>
    </source>
</evidence>
<dbReference type="Ensembl" id="ENSDCDT00010001839.1">
    <property type="protein sequence ID" value="ENSDCDP00010001768.1"/>
    <property type="gene ID" value="ENSDCDG00010000902.1"/>
</dbReference>
<dbReference type="AlphaFoldDB" id="A0AAY3ZXD2"/>
<reference evidence="2" key="2">
    <citation type="submission" date="2025-08" db="UniProtKB">
        <authorList>
            <consortium name="Ensembl"/>
        </authorList>
    </citation>
    <scope>IDENTIFICATION</scope>
</reference>
<dbReference type="Proteomes" id="UP000694580">
    <property type="component" value="Chromosome 2"/>
</dbReference>
<organism evidence="2 3">
    <name type="scientific">Denticeps clupeoides</name>
    <name type="common">denticle herring</name>
    <dbReference type="NCBI Taxonomy" id="299321"/>
    <lineage>
        <taxon>Eukaryota</taxon>
        <taxon>Metazoa</taxon>
        <taxon>Chordata</taxon>
        <taxon>Craniata</taxon>
        <taxon>Vertebrata</taxon>
        <taxon>Euteleostomi</taxon>
        <taxon>Actinopterygii</taxon>
        <taxon>Neopterygii</taxon>
        <taxon>Teleostei</taxon>
        <taxon>Clupei</taxon>
        <taxon>Clupeiformes</taxon>
        <taxon>Denticipitoidei</taxon>
        <taxon>Denticipitidae</taxon>
        <taxon>Denticeps</taxon>
    </lineage>
</organism>